<comment type="caution">
    <text evidence="1">The sequence shown here is derived from an EMBL/GenBank/DDBJ whole genome shotgun (WGS) entry which is preliminary data.</text>
</comment>
<dbReference type="RefSeq" id="WP_282839972.1">
    <property type="nucleotide sequence ID" value="NZ_JASCXW010000033.1"/>
</dbReference>
<dbReference type="AlphaFoldDB" id="A0AAW6UA25"/>
<dbReference type="CDD" id="cd16414">
    <property type="entry name" value="dndB_like"/>
    <property type="match status" value="1"/>
</dbReference>
<evidence type="ECO:0000313" key="2">
    <source>
        <dbReference type="Proteomes" id="UP001431532"/>
    </source>
</evidence>
<keyword evidence="2" id="KW-1185">Reference proteome</keyword>
<reference evidence="1" key="1">
    <citation type="submission" date="2023-05" db="EMBL/GenBank/DDBJ databases">
        <title>Mariniplasma microaerophilum sp. nov., a novel anaerobic mollicute isolated from terrestrial mud volcano, Taman Peninsula, Russia.</title>
        <authorList>
            <person name="Khomyakova M.A."/>
            <person name="Merkel A.Y."/>
            <person name="Slobodkin A.I."/>
        </authorList>
    </citation>
    <scope>NUCLEOTIDE SEQUENCE</scope>
    <source>
        <strain evidence="1">M4Ah</strain>
    </source>
</reference>
<proteinExistence type="predicted"/>
<gene>
    <name evidence="1" type="ORF">QJ521_08165</name>
</gene>
<name>A0AAW6UA25_9MOLU</name>
<dbReference type="InterPro" id="IPR017601">
    <property type="entry name" value="DGQHR-contain_dom"/>
</dbReference>
<organism evidence="1 2">
    <name type="scientific">Peloplasma aerotolerans</name>
    <dbReference type="NCBI Taxonomy" id="3044389"/>
    <lineage>
        <taxon>Bacteria</taxon>
        <taxon>Bacillati</taxon>
        <taxon>Mycoplasmatota</taxon>
        <taxon>Mollicutes</taxon>
        <taxon>Acholeplasmatales</taxon>
        <taxon>Acholeplasmataceae</taxon>
        <taxon>Peloplasma</taxon>
    </lineage>
</organism>
<accession>A0AAW6UA25</accession>
<evidence type="ECO:0000313" key="1">
    <source>
        <dbReference type="EMBL" id="MDI6453539.1"/>
    </source>
</evidence>
<sequence length="188" mass="21633">MKKLAFQSNIGDWIYYVTTMSFQEINDNVKKVDQELHKSKTLSQMIQRAITPNVQQISHYIQKQKEMFFNAIVLAVYEGDPQWKGVNFSHENMRETNLGILEFTGTEKIFPVDGQHRVEGIKQALLIDPKNEEIKNNEVSVIFIGHNNSDEGMKRTRRLFSTLNRYAKPVSLSEIIALDEDDIVAIGT</sequence>
<dbReference type="Pfam" id="PF14072">
    <property type="entry name" value="DndB"/>
    <property type="match status" value="1"/>
</dbReference>
<protein>
    <submittedName>
        <fullName evidence="1">DNA sulfur modification protein DndB</fullName>
    </submittedName>
</protein>
<dbReference type="NCBIfam" id="TIGR03187">
    <property type="entry name" value="DGQHR"/>
    <property type="match status" value="1"/>
</dbReference>
<dbReference type="Proteomes" id="UP001431532">
    <property type="component" value="Unassembled WGS sequence"/>
</dbReference>
<dbReference type="InterPro" id="IPR017642">
    <property type="entry name" value="DNA_S_mod_DndB"/>
</dbReference>
<dbReference type="EMBL" id="JASCXW010000033">
    <property type="protein sequence ID" value="MDI6453539.1"/>
    <property type="molecule type" value="Genomic_DNA"/>
</dbReference>